<reference evidence="1" key="1">
    <citation type="submission" date="2013-07" db="EMBL/GenBank/DDBJ databases">
        <title>The genome of Eucalyptus grandis.</title>
        <authorList>
            <person name="Schmutz J."/>
            <person name="Hayes R."/>
            <person name="Myburg A."/>
            <person name="Tuskan G."/>
            <person name="Grattapaglia D."/>
            <person name="Rokhsar D.S."/>
        </authorList>
    </citation>
    <scope>NUCLEOTIDE SEQUENCE</scope>
    <source>
        <tissue evidence="1">Leaf extractions</tissue>
    </source>
</reference>
<dbReference type="EMBL" id="KK198755">
    <property type="protein sequence ID" value="KCW82083.1"/>
    <property type="molecule type" value="Genomic_DNA"/>
</dbReference>
<proteinExistence type="predicted"/>
<accession>A0A059CUD5</accession>
<sequence length="193" mass="21071">MYLLLHIVAEIQYHKLAESVCTILRLHAISLFLEIPSCRMLESTCLSVSIICSSSEAWAKILVGYNEIDVGREGFFQLEDSPNGKLSPHICPDNFMLNAVYGVSQRPPITNLAVLEKHVVAGPTIACGNAKAIEWDAAWLNNVDPFGRAAVGVHLSPFDKHVTASNAGMMHSEIGGDAKSMMEFNAPRLAIHN</sequence>
<gene>
    <name evidence="1" type="ORF">EUGRSUZ_C03461</name>
</gene>
<name>A0A059CUD5_EUCGR</name>
<organism evidence="1">
    <name type="scientific">Eucalyptus grandis</name>
    <name type="common">Flooded gum</name>
    <dbReference type="NCBI Taxonomy" id="71139"/>
    <lineage>
        <taxon>Eukaryota</taxon>
        <taxon>Viridiplantae</taxon>
        <taxon>Streptophyta</taxon>
        <taxon>Embryophyta</taxon>
        <taxon>Tracheophyta</taxon>
        <taxon>Spermatophyta</taxon>
        <taxon>Magnoliopsida</taxon>
        <taxon>eudicotyledons</taxon>
        <taxon>Gunneridae</taxon>
        <taxon>Pentapetalae</taxon>
        <taxon>rosids</taxon>
        <taxon>malvids</taxon>
        <taxon>Myrtales</taxon>
        <taxon>Myrtaceae</taxon>
        <taxon>Myrtoideae</taxon>
        <taxon>Eucalypteae</taxon>
        <taxon>Eucalyptus</taxon>
    </lineage>
</organism>
<dbReference type="Gramene" id="KCW82083">
    <property type="protein sequence ID" value="KCW82083"/>
    <property type="gene ID" value="EUGRSUZ_C03461"/>
</dbReference>
<evidence type="ECO:0000313" key="1">
    <source>
        <dbReference type="EMBL" id="KCW82083.1"/>
    </source>
</evidence>
<dbReference type="InParanoid" id="A0A059CUD5"/>
<protein>
    <submittedName>
        <fullName evidence="1">Uncharacterized protein</fullName>
    </submittedName>
</protein>
<dbReference type="STRING" id="71139.A0A059CUD5"/>
<dbReference type="AlphaFoldDB" id="A0A059CUD5"/>